<evidence type="ECO:0000256" key="1">
    <source>
        <dbReference type="ARBA" id="ARBA00004328"/>
    </source>
</evidence>
<dbReference type="InterPro" id="IPR024455">
    <property type="entry name" value="Phage_capsid"/>
</dbReference>
<dbReference type="InterPro" id="IPR054612">
    <property type="entry name" value="Phage_capsid-like_C"/>
</dbReference>
<dbReference type="SUPFAM" id="SSF56563">
    <property type="entry name" value="Major capsid protein gp5"/>
    <property type="match status" value="1"/>
</dbReference>
<dbReference type="Proteomes" id="UP000662986">
    <property type="component" value="Chromosome"/>
</dbReference>
<dbReference type="Pfam" id="PF05065">
    <property type="entry name" value="Phage_capsid"/>
    <property type="match status" value="1"/>
</dbReference>
<reference evidence="3 4" key="1">
    <citation type="journal article" date="2021" name="Microbiol. Resour. Announc.">
        <title>Complete Genome Sequences of Two Rhodococcus sp. Strains with Large and Linear Chromosomes, Isolated from Apple Rhizosphere.</title>
        <authorList>
            <person name="Benning S."/>
            <person name="Brugnone N."/>
            <person name="Siani R."/>
            <person name="Kublik S."/>
            <person name="Schloter M."/>
            <person name="Rad V."/>
        </authorList>
    </citation>
    <scope>NUCLEOTIDE SEQUENCE [LARGE SCALE GENOMIC DNA]</scope>
    <source>
        <strain evidence="3 4">R79</strain>
    </source>
</reference>
<dbReference type="EMBL" id="CP070619">
    <property type="protein sequence ID" value="QSE88924.1"/>
    <property type="molecule type" value="Genomic_DNA"/>
</dbReference>
<organism evidence="3 4">
    <name type="scientific">Rhodococcus pseudokoreensis</name>
    <dbReference type="NCBI Taxonomy" id="2811421"/>
    <lineage>
        <taxon>Bacteria</taxon>
        <taxon>Bacillati</taxon>
        <taxon>Actinomycetota</taxon>
        <taxon>Actinomycetes</taxon>
        <taxon>Mycobacteriales</taxon>
        <taxon>Nocardiaceae</taxon>
        <taxon>Rhodococcus</taxon>
    </lineage>
</organism>
<dbReference type="RefSeq" id="WP_206005460.1">
    <property type="nucleotide sequence ID" value="NZ_CP070619.1"/>
</dbReference>
<reference evidence="3 4" key="2">
    <citation type="journal article" date="2022" name="Arch. Microbiol.">
        <title>Rhodococcus pseudokoreensis sp. nov. isolated from the rhizosphere of young M26 apple rootstocks.</title>
        <authorList>
            <person name="Kampfer P."/>
            <person name="Glaeser S.P."/>
            <person name="Blom J."/>
            <person name="Wolf J."/>
            <person name="Benning S."/>
            <person name="Schloter M."/>
            <person name="Neumann-Schaal M."/>
        </authorList>
    </citation>
    <scope>NUCLEOTIDE SEQUENCE [LARGE SCALE GENOMIC DNA]</scope>
    <source>
        <strain evidence="3 4">R79</strain>
    </source>
</reference>
<keyword evidence="4" id="KW-1185">Reference proteome</keyword>
<accession>A0A974W137</accession>
<gene>
    <name evidence="3" type="ORF">JWS13_10050</name>
</gene>
<dbReference type="Gene3D" id="3.30.2320.10">
    <property type="entry name" value="hypothetical protein PF0899 domain"/>
    <property type="match status" value="1"/>
</dbReference>
<evidence type="ECO:0000313" key="4">
    <source>
        <dbReference type="Proteomes" id="UP000662986"/>
    </source>
</evidence>
<protein>
    <submittedName>
        <fullName evidence="3">Phage major capsid protein</fullName>
    </submittedName>
</protein>
<dbReference type="NCBIfam" id="TIGR01554">
    <property type="entry name" value="major_cap_HK97"/>
    <property type="match status" value="1"/>
</dbReference>
<dbReference type="Gene3D" id="3.30.2400.10">
    <property type="entry name" value="Major capsid protein gp5"/>
    <property type="match status" value="1"/>
</dbReference>
<comment type="subcellular location">
    <subcellularLocation>
        <location evidence="1">Virion</location>
    </subcellularLocation>
</comment>
<evidence type="ECO:0000313" key="3">
    <source>
        <dbReference type="EMBL" id="QSE88924.1"/>
    </source>
</evidence>
<feature type="domain" description="Phage capsid-like C-terminal" evidence="2">
    <location>
        <begin position="34"/>
        <end position="269"/>
    </location>
</feature>
<proteinExistence type="predicted"/>
<name>A0A974W137_9NOCA</name>
<evidence type="ECO:0000259" key="2">
    <source>
        <dbReference type="Pfam" id="PF05065"/>
    </source>
</evidence>
<sequence>MTVLNSNLTTAWTPEDYGKLVDITVAAKAVPFQAGTLVETGSQTIRFPVLQADPATGWYAENSTITLTDPDTDEVVVTPKKVAGLTQVSNEALNDSNPAVANQIGQGLARDIARKIDAAFFANTTTNGPSGLLSVSYSVVDTGAAYTNLDAFHAAKKEAQDAGAELTHFVLAPDVALALAQAKTGTGSNQGLLDNVGDGVTLAGVPVIVSVAVAAGEAWGLDKSQIMTVRRTGTQVVTSGDAAFASDAVQIRATSRVGFGLINPAGIVRLYNAA</sequence>